<comment type="caution">
    <text evidence="1">The sequence shown here is derived from an EMBL/GenBank/DDBJ whole genome shotgun (WGS) entry which is preliminary data.</text>
</comment>
<evidence type="ECO:0000313" key="1">
    <source>
        <dbReference type="EMBL" id="RYR43768.1"/>
    </source>
</evidence>
<dbReference type="Proteomes" id="UP000289738">
    <property type="component" value="Chromosome A08"/>
</dbReference>
<accession>A0A445BZ19</accession>
<reference evidence="1 2" key="1">
    <citation type="submission" date="2019-01" db="EMBL/GenBank/DDBJ databases">
        <title>Sequencing of cultivated peanut Arachis hypogaea provides insights into genome evolution and oil improvement.</title>
        <authorList>
            <person name="Chen X."/>
        </authorList>
    </citation>
    <scope>NUCLEOTIDE SEQUENCE [LARGE SCALE GENOMIC DNA]</scope>
    <source>
        <strain evidence="2">cv. Fuhuasheng</strain>
        <tissue evidence="1">Leaves</tissue>
    </source>
</reference>
<sequence length="84" mass="8431">MQHNQNVDIDPQLPEIKIHHPSAAVAASTPTPTAGARRKIGDAEVAGSAAAGGGAPAAVAVVKEGEAVIKPNVSSDSRRDSQNA</sequence>
<protein>
    <submittedName>
        <fullName evidence="1">Uncharacterized protein</fullName>
    </submittedName>
</protein>
<organism evidence="1 2">
    <name type="scientific">Arachis hypogaea</name>
    <name type="common">Peanut</name>
    <dbReference type="NCBI Taxonomy" id="3818"/>
    <lineage>
        <taxon>Eukaryota</taxon>
        <taxon>Viridiplantae</taxon>
        <taxon>Streptophyta</taxon>
        <taxon>Embryophyta</taxon>
        <taxon>Tracheophyta</taxon>
        <taxon>Spermatophyta</taxon>
        <taxon>Magnoliopsida</taxon>
        <taxon>eudicotyledons</taxon>
        <taxon>Gunneridae</taxon>
        <taxon>Pentapetalae</taxon>
        <taxon>rosids</taxon>
        <taxon>fabids</taxon>
        <taxon>Fabales</taxon>
        <taxon>Fabaceae</taxon>
        <taxon>Papilionoideae</taxon>
        <taxon>50 kb inversion clade</taxon>
        <taxon>dalbergioids sensu lato</taxon>
        <taxon>Dalbergieae</taxon>
        <taxon>Pterocarpus clade</taxon>
        <taxon>Arachis</taxon>
    </lineage>
</organism>
<dbReference type="AlphaFoldDB" id="A0A445BZ19"/>
<evidence type="ECO:0000313" key="2">
    <source>
        <dbReference type="Proteomes" id="UP000289738"/>
    </source>
</evidence>
<proteinExistence type="predicted"/>
<gene>
    <name evidence="1" type="ORF">Ahy_A08g040164</name>
</gene>
<name>A0A445BZ19_ARAHY</name>
<dbReference type="EMBL" id="SDMP01000008">
    <property type="protein sequence ID" value="RYR43768.1"/>
    <property type="molecule type" value="Genomic_DNA"/>
</dbReference>
<keyword evidence="2" id="KW-1185">Reference proteome</keyword>